<dbReference type="Pfam" id="PF04222">
    <property type="entry name" value="DUF416"/>
    <property type="match status" value="1"/>
</dbReference>
<reference evidence="1 2" key="1">
    <citation type="submission" date="2018-06" db="EMBL/GenBank/DDBJ databases">
        <authorList>
            <consortium name="Pathogen Informatics"/>
            <person name="Doyle S."/>
        </authorList>
    </citation>
    <scope>NUCLEOTIDE SEQUENCE [LARGE SCALE GENOMIC DNA]</scope>
    <source>
        <strain evidence="1 2">NCTC8105</strain>
    </source>
</reference>
<dbReference type="EMBL" id="UGHP01000001">
    <property type="protein sequence ID" value="STQ78323.1"/>
    <property type="molecule type" value="Genomic_DNA"/>
</dbReference>
<dbReference type="InterPro" id="IPR007338">
    <property type="entry name" value="DUF416"/>
</dbReference>
<dbReference type="Proteomes" id="UP000254821">
    <property type="component" value="Unassembled WGS sequence"/>
</dbReference>
<organism evidence="1 2">
    <name type="scientific">Hafnia alvei</name>
    <dbReference type="NCBI Taxonomy" id="569"/>
    <lineage>
        <taxon>Bacteria</taxon>
        <taxon>Pseudomonadati</taxon>
        <taxon>Pseudomonadota</taxon>
        <taxon>Gammaproteobacteria</taxon>
        <taxon>Enterobacterales</taxon>
        <taxon>Hafniaceae</taxon>
        <taxon>Hafnia</taxon>
    </lineage>
</organism>
<dbReference type="AlphaFoldDB" id="A0A377PG32"/>
<dbReference type="Gene3D" id="1.20.1590.10">
    <property type="entry name" value="YP_001051499.1 domain like"/>
    <property type="match status" value="1"/>
</dbReference>
<name>A0A377PG32_HAFAL</name>
<proteinExistence type="predicted"/>
<sequence>MLRNPIHKRLEKLESWQHLTFIASLCERMYPNYQAFCLQTGFGDPMVLPPNSGSDLGNIDGKRR</sequence>
<gene>
    <name evidence="1" type="ORF">NCTC8105_00337</name>
</gene>
<evidence type="ECO:0000313" key="1">
    <source>
        <dbReference type="EMBL" id="STQ78323.1"/>
    </source>
</evidence>
<dbReference type="InterPro" id="IPR023381">
    <property type="entry name" value="YP001051499.1-like_dom_sf"/>
</dbReference>
<protein>
    <submittedName>
        <fullName evidence="1">Protein of uncharacterized function (DUF416)</fullName>
    </submittedName>
</protein>
<evidence type="ECO:0000313" key="2">
    <source>
        <dbReference type="Proteomes" id="UP000254821"/>
    </source>
</evidence>
<accession>A0A377PG32</accession>